<evidence type="ECO:0000313" key="11">
    <source>
        <dbReference type="Proteomes" id="UP001084197"/>
    </source>
</evidence>
<dbReference type="InterPro" id="IPR011545">
    <property type="entry name" value="DEAD/DEAH_box_helicase_dom"/>
</dbReference>
<comment type="subcellular location">
    <subcellularLocation>
        <location evidence="5">Cytoplasm</location>
    </subcellularLocation>
</comment>
<dbReference type="RefSeq" id="WP_268778921.1">
    <property type="nucleotide sequence ID" value="NZ_JAPRAT010000003.1"/>
</dbReference>
<dbReference type="InterPro" id="IPR001650">
    <property type="entry name" value="Helicase_C-like"/>
</dbReference>
<dbReference type="Proteomes" id="UP001084197">
    <property type="component" value="Unassembled WGS sequence"/>
</dbReference>
<dbReference type="InterPro" id="IPR014001">
    <property type="entry name" value="Helicase_ATP-bd"/>
</dbReference>
<feature type="region of interest" description="Involved in 23S rRNA binding" evidence="5">
    <location>
        <begin position="405"/>
        <end position="480"/>
    </location>
</feature>
<dbReference type="PANTHER" id="PTHR47959:SF1">
    <property type="entry name" value="ATP-DEPENDENT RNA HELICASE DBPA"/>
    <property type="match status" value="1"/>
</dbReference>
<comment type="caution">
    <text evidence="10">The sequence shown here is derived from an EMBL/GenBank/DDBJ whole genome shotgun (WGS) entry which is preliminary data.</text>
</comment>
<dbReference type="InterPro" id="IPR014014">
    <property type="entry name" value="RNA_helicase_DEAD_Q_motif"/>
</dbReference>
<organism evidence="10 11">
    <name type="scientific">Natronobacillus azotifigens</name>
    <dbReference type="NCBI Taxonomy" id="472978"/>
    <lineage>
        <taxon>Bacteria</taxon>
        <taxon>Bacillati</taxon>
        <taxon>Bacillota</taxon>
        <taxon>Bacilli</taxon>
        <taxon>Bacillales</taxon>
        <taxon>Bacillaceae</taxon>
        <taxon>Natronobacillus</taxon>
    </lineage>
</organism>
<dbReference type="CDD" id="cd18787">
    <property type="entry name" value="SF2_C_DEAD"/>
    <property type="match status" value="1"/>
</dbReference>
<dbReference type="PROSITE" id="PS51195">
    <property type="entry name" value="Q_MOTIF"/>
    <property type="match status" value="1"/>
</dbReference>
<dbReference type="InterPro" id="IPR012677">
    <property type="entry name" value="Nucleotide-bd_a/b_plait_sf"/>
</dbReference>
<dbReference type="Gene3D" id="3.40.50.300">
    <property type="entry name" value="P-loop containing nucleotide triphosphate hydrolases"/>
    <property type="match status" value="2"/>
</dbReference>
<evidence type="ECO:0000256" key="1">
    <source>
        <dbReference type="ARBA" id="ARBA00022741"/>
    </source>
</evidence>
<dbReference type="InterPro" id="IPR044742">
    <property type="entry name" value="DEAD/DEAH_RhlB"/>
</dbReference>
<evidence type="ECO:0000259" key="8">
    <source>
        <dbReference type="PROSITE" id="PS51194"/>
    </source>
</evidence>
<evidence type="ECO:0000256" key="3">
    <source>
        <dbReference type="ARBA" id="ARBA00022806"/>
    </source>
</evidence>
<evidence type="ECO:0000256" key="4">
    <source>
        <dbReference type="ARBA" id="ARBA00022840"/>
    </source>
</evidence>
<dbReference type="PROSITE" id="PS51194">
    <property type="entry name" value="HELICASE_CTER"/>
    <property type="match status" value="1"/>
</dbReference>
<feature type="short sequence motif" description="Q motif" evidence="6">
    <location>
        <begin position="3"/>
        <end position="31"/>
    </location>
</feature>
<dbReference type="EC" id="3.6.4.13" evidence="5"/>
<sequence>MNTVFEHYQLSPEILRALDHLHYKAPTEVQQKVIPYLMNKSDLIVQAQTGSGKTASFAIPLCENVEWVENKPQALVLTPTRELAQQVAEDFTNIGRYKRIKATTIYGKSSFVKQKQALKQKSHVVIGTPGRVLDHLEKETFPVEKINYLIIDEADEMLKMGFIDQVSSIIEKLPTERVTSIFSATMPDEIVALADQYMNHPTKVKVASKGIVAKKITHQVMEVEQMNKLTQLKDVLIMENPDSCMIFCRTQARVDELMEQLDRQGLPCDKIHGGMIQEDRFDVMHDFKKGVFRYFIATDVAARGIDVDNVPLVVNYDIPLEKESYVHRIGRTGRAGRTGKAITFVTPNEVPYLTEIESYIGVSIDKVTAPSRDEVESHRVDFDKKIHTKPNLKKDPSETLNRAITKLYFNGGKKKKIRAGDFVGTITSVEGVDANDIGIITIEDGHSYVEILNGKGMLVLEAMKQTTIKGKKLKVHLAKK</sequence>
<comment type="domain">
    <text evidence="5">Contains an N-terminal domain that binds non-specifically to RNA and a C-terminal domain that binds specifically and tightly to hairpin 92 of 23S rRNA.</text>
</comment>
<keyword evidence="2 5" id="KW-0378">Hydrolase</keyword>
<protein>
    <recommendedName>
        <fullName evidence="5">ATP-dependent RNA helicase DbpA</fullName>
        <ecNumber evidence="5">3.6.4.13</ecNumber>
    </recommendedName>
</protein>
<comment type="similarity">
    <text evidence="5">Belongs to the DEAD box helicase family. DbpA subfamily.</text>
</comment>
<dbReference type="GO" id="GO:0016787">
    <property type="term" value="F:hydrolase activity"/>
    <property type="evidence" value="ECO:0007669"/>
    <property type="project" value="UniProtKB-KW"/>
</dbReference>
<feature type="domain" description="Helicase C-terminal" evidence="8">
    <location>
        <begin position="231"/>
        <end position="375"/>
    </location>
</feature>
<accession>A0A9J6R951</accession>
<dbReference type="GO" id="GO:0005829">
    <property type="term" value="C:cytosol"/>
    <property type="evidence" value="ECO:0007669"/>
    <property type="project" value="TreeGrafter"/>
</dbReference>
<dbReference type="CDD" id="cd00268">
    <property type="entry name" value="DEADc"/>
    <property type="match status" value="1"/>
</dbReference>
<keyword evidence="4 5" id="KW-0067">ATP-binding</keyword>
<comment type="catalytic activity">
    <reaction evidence="5">
        <text>ATP + H2O = ADP + phosphate + H(+)</text>
        <dbReference type="Rhea" id="RHEA:13065"/>
        <dbReference type="ChEBI" id="CHEBI:15377"/>
        <dbReference type="ChEBI" id="CHEBI:15378"/>
        <dbReference type="ChEBI" id="CHEBI:30616"/>
        <dbReference type="ChEBI" id="CHEBI:43474"/>
        <dbReference type="ChEBI" id="CHEBI:456216"/>
        <dbReference type="EC" id="3.6.4.13"/>
    </reaction>
</comment>
<dbReference type="GO" id="GO:0000027">
    <property type="term" value="P:ribosomal large subunit assembly"/>
    <property type="evidence" value="ECO:0007669"/>
    <property type="project" value="UniProtKB-UniRule"/>
</dbReference>
<dbReference type="Pfam" id="PF00271">
    <property type="entry name" value="Helicase_C"/>
    <property type="match status" value="1"/>
</dbReference>
<dbReference type="InterPro" id="IPR028619">
    <property type="entry name" value="DEAD_helicase_DbpA"/>
</dbReference>
<dbReference type="InterPro" id="IPR027417">
    <property type="entry name" value="P-loop_NTPase"/>
</dbReference>
<comment type="function">
    <text evidence="5">DEAD-box RNA helicase involved in the assembly of the 50S ribosomal subunit. Has an RNA-dependent ATPase activity, which is specific for 23S rRNA, and a 3' to 5' RNA helicase activity that uses the energy of ATP hydrolysis to destabilize and unwind short rRNA duplexes.</text>
</comment>
<dbReference type="PROSITE" id="PS00039">
    <property type="entry name" value="DEAD_ATP_HELICASE"/>
    <property type="match status" value="1"/>
</dbReference>
<gene>
    <name evidence="5" type="primary">dbpA</name>
    <name evidence="10" type="ORF">OWO01_02910</name>
</gene>
<name>A0A9J6R951_9BACI</name>
<feature type="domain" description="DEAD-box RNA helicase Q" evidence="9">
    <location>
        <begin position="3"/>
        <end position="31"/>
    </location>
</feature>
<dbReference type="AlphaFoldDB" id="A0A9J6R951"/>
<dbReference type="Pfam" id="PF03880">
    <property type="entry name" value="DbpA"/>
    <property type="match status" value="1"/>
</dbReference>
<dbReference type="GO" id="GO:0003723">
    <property type="term" value="F:RNA binding"/>
    <property type="evidence" value="ECO:0007669"/>
    <property type="project" value="UniProtKB-UniRule"/>
</dbReference>
<evidence type="ECO:0000259" key="9">
    <source>
        <dbReference type="PROSITE" id="PS51195"/>
    </source>
</evidence>
<evidence type="ECO:0000256" key="2">
    <source>
        <dbReference type="ARBA" id="ARBA00022801"/>
    </source>
</evidence>
<dbReference type="Gene3D" id="3.30.70.330">
    <property type="match status" value="1"/>
</dbReference>
<dbReference type="PROSITE" id="PS51192">
    <property type="entry name" value="HELICASE_ATP_BIND_1"/>
    <property type="match status" value="1"/>
</dbReference>
<keyword evidence="5" id="KW-0694">RNA-binding</keyword>
<dbReference type="SMART" id="SM00487">
    <property type="entry name" value="DEXDc"/>
    <property type="match status" value="1"/>
</dbReference>
<dbReference type="InterPro" id="IPR005580">
    <property type="entry name" value="DbpA/CsdA_RNA-bd_dom"/>
</dbReference>
<evidence type="ECO:0000259" key="7">
    <source>
        <dbReference type="PROSITE" id="PS51192"/>
    </source>
</evidence>
<keyword evidence="5" id="KW-0690">Ribosome biogenesis</keyword>
<dbReference type="Pfam" id="PF00270">
    <property type="entry name" value="DEAD"/>
    <property type="match status" value="1"/>
</dbReference>
<keyword evidence="5" id="KW-0963">Cytoplasm</keyword>
<dbReference type="SUPFAM" id="SSF52540">
    <property type="entry name" value="P-loop containing nucleoside triphosphate hydrolases"/>
    <property type="match status" value="1"/>
</dbReference>
<dbReference type="CDD" id="cd12500">
    <property type="entry name" value="RRM_BsYxiN_like"/>
    <property type="match status" value="1"/>
</dbReference>
<dbReference type="EMBL" id="JAPRAT010000003">
    <property type="protein sequence ID" value="MCZ0702160.1"/>
    <property type="molecule type" value="Genomic_DNA"/>
</dbReference>
<dbReference type="InterPro" id="IPR050079">
    <property type="entry name" value="DEAD_box_RNA_helicase"/>
</dbReference>
<dbReference type="HAMAP" id="MF_00965">
    <property type="entry name" value="DEAD_helicase_DbpA"/>
    <property type="match status" value="1"/>
</dbReference>
<dbReference type="PANTHER" id="PTHR47959">
    <property type="entry name" value="ATP-DEPENDENT RNA HELICASE RHLE-RELATED"/>
    <property type="match status" value="1"/>
</dbReference>
<reference evidence="10" key="1">
    <citation type="submission" date="2022-11" db="EMBL/GenBank/DDBJ databases">
        <title>WGS of Natronobacillus azotifigens 24KS-1, an anaerobic diazotrophic haloalkaliphile from soda-rich habitats.</title>
        <authorList>
            <person name="Sorokin D.Y."/>
            <person name="Merkel A.Y."/>
        </authorList>
    </citation>
    <scope>NUCLEOTIDE SEQUENCE</scope>
    <source>
        <strain evidence="10">24KS-1</strain>
    </source>
</reference>
<evidence type="ECO:0000256" key="6">
    <source>
        <dbReference type="PROSITE-ProRule" id="PRU00552"/>
    </source>
</evidence>
<proteinExistence type="inferred from homology"/>
<keyword evidence="1 5" id="KW-0547">Nucleotide-binding</keyword>
<dbReference type="SMART" id="SM00490">
    <property type="entry name" value="HELICc"/>
    <property type="match status" value="1"/>
</dbReference>
<dbReference type="InterPro" id="IPR000629">
    <property type="entry name" value="RNA-helicase_DEAD-box_CS"/>
</dbReference>
<keyword evidence="3 5" id="KW-0347">Helicase</keyword>
<evidence type="ECO:0000256" key="5">
    <source>
        <dbReference type="HAMAP-Rule" id="MF_00965"/>
    </source>
</evidence>
<keyword evidence="11" id="KW-1185">Reference proteome</keyword>
<dbReference type="GO" id="GO:0005524">
    <property type="term" value="F:ATP binding"/>
    <property type="evidence" value="ECO:0007669"/>
    <property type="project" value="UniProtKB-UniRule"/>
</dbReference>
<dbReference type="GO" id="GO:0034458">
    <property type="term" value="F:3'-5' RNA helicase activity"/>
    <property type="evidence" value="ECO:0007669"/>
    <property type="project" value="UniProtKB-UniRule"/>
</dbReference>
<feature type="domain" description="Helicase ATP-binding" evidence="7">
    <location>
        <begin position="34"/>
        <end position="204"/>
    </location>
</feature>
<evidence type="ECO:0000313" key="10">
    <source>
        <dbReference type="EMBL" id="MCZ0702160.1"/>
    </source>
</evidence>